<dbReference type="Pfam" id="PF20587">
    <property type="entry name" value="DUF6789"/>
    <property type="match status" value="1"/>
</dbReference>
<dbReference type="Proteomes" id="UP001212498">
    <property type="component" value="Unassembled WGS sequence"/>
</dbReference>
<proteinExistence type="predicted"/>
<evidence type="ECO:0000256" key="2">
    <source>
        <dbReference type="SAM" id="SignalP"/>
    </source>
</evidence>
<gene>
    <name evidence="3" type="ORF">OUY24_43620</name>
</gene>
<dbReference type="RefSeq" id="WP_219545618.1">
    <property type="nucleotide sequence ID" value="NZ_BAABFD010000003.1"/>
</dbReference>
<feature type="transmembrane region" description="Helical" evidence="1">
    <location>
        <begin position="124"/>
        <end position="140"/>
    </location>
</feature>
<dbReference type="EMBL" id="JAPNUD010000320">
    <property type="protein sequence ID" value="MDA0647561.1"/>
    <property type="molecule type" value="Genomic_DNA"/>
</dbReference>
<organism evidence="3 4">
    <name type="scientific">Nonomuraea ferruginea</name>
    <dbReference type="NCBI Taxonomy" id="46174"/>
    <lineage>
        <taxon>Bacteria</taxon>
        <taxon>Bacillati</taxon>
        <taxon>Actinomycetota</taxon>
        <taxon>Actinomycetes</taxon>
        <taxon>Streptosporangiales</taxon>
        <taxon>Streptosporangiaceae</taxon>
        <taxon>Nonomuraea</taxon>
    </lineage>
</organism>
<keyword evidence="4" id="KW-1185">Reference proteome</keyword>
<evidence type="ECO:0000313" key="3">
    <source>
        <dbReference type="EMBL" id="MDA0647561.1"/>
    </source>
</evidence>
<evidence type="ECO:0000256" key="1">
    <source>
        <dbReference type="SAM" id="Phobius"/>
    </source>
</evidence>
<feature type="transmembrane region" description="Helical" evidence="1">
    <location>
        <begin position="86"/>
        <end position="104"/>
    </location>
</feature>
<comment type="caution">
    <text evidence="3">The sequence shown here is derived from an EMBL/GenBank/DDBJ whole genome shotgun (WGS) entry which is preliminary data.</text>
</comment>
<keyword evidence="1" id="KW-1133">Transmembrane helix</keyword>
<dbReference type="InterPro" id="IPR046739">
    <property type="entry name" value="DUF6789"/>
</dbReference>
<sequence>MMRRLANGAISGAAATMTMSTVMLAGQKAGLMPGQPPKHIVRGLLPGSKARHKTGEGVLGAVAHLGFGVASGMAFALLSRRPRRRVPLGVGYALLIWVVSYEGWAPRLSVLPPIDRDLPGRPAVMAAGHIVYGATLAALLNRLEPGEKPPVQEEAAQKESQPALS</sequence>
<evidence type="ECO:0000313" key="4">
    <source>
        <dbReference type="Proteomes" id="UP001212498"/>
    </source>
</evidence>
<keyword evidence="2" id="KW-0732">Signal</keyword>
<evidence type="ECO:0008006" key="5">
    <source>
        <dbReference type="Google" id="ProtNLM"/>
    </source>
</evidence>
<keyword evidence="1" id="KW-0472">Membrane</keyword>
<reference evidence="3 4" key="1">
    <citation type="submission" date="2022-11" db="EMBL/GenBank/DDBJ databases">
        <title>Nonomuraea corallina sp. nov., a new species of the genus Nonomuraea isolated from sea side sediment in Thai sea.</title>
        <authorList>
            <person name="Ngamcharungchit C."/>
            <person name="Matsumoto A."/>
            <person name="Suriyachadkun C."/>
            <person name="Panbangred W."/>
            <person name="Inahashi Y."/>
            <person name="Intra B."/>
        </authorList>
    </citation>
    <scope>NUCLEOTIDE SEQUENCE [LARGE SCALE GENOMIC DNA]</scope>
    <source>
        <strain evidence="3 4">DSM 43553</strain>
    </source>
</reference>
<accession>A0ABT4TF56</accession>
<feature type="signal peptide" evidence="2">
    <location>
        <begin position="1"/>
        <end position="25"/>
    </location>
</feature>
<protein>
    <recommendedName>
        <fullName evidence="5">DUF1440 domain-containing protein</fullName>
    </recommendedName>
</protein>
<feature type="transmembrane region" description="Helical" evidence="1">
    <location>
        <begin position="58"/>
        <end position="79"/>
    </location>
</feature>
<feature type="chain" id="PRO_5045485772" description="DUF1440 domain-containing protein" evidence="2">
    <location>
        <begin position="26"/>
        <end position="165"/>
    </location>
</feature>
<keyword evidence="1" id="KW-0812">Transmembrane</keyword>
<name>A0ABT4TF56_9ACTN</name>